<feature type="transmembrane region" description="Helical" evidence="9">
    <location>
        <begin position="257"/>
        <end position="274"/>
    </location>
</feature>
<evidence type="ECO:0000313" key="10">
    <source>
        <dbReference type="EMBL" id="KAB1281943.1"/>
    </source>
</evidence>
<comment type="subcellular location">
    <subcellularLocation>
        <location evidence="1">Membrane</location>
        <topology evidence="1">Multi-pass membrane protein</topology>
    </subcellularLocation>
</comment>
<comment type="caution">
    <text evidence="10">The sequence shown here is derived from an EMBL/GenBank/DDBJ whole genome shotgun (WGS) entry which is preliminary data.</text>
</comment>
<evidence type="ECO:0000313" key="11">
    <source>
        <dbReference type="Proteomes" id="UP000299084"/>
    </source>
</evidence>
<feature type="transmembrane region" description="Helical" evidence="9">
    <location>
        <begin position="53"/>
        <end position="72"/>
    </location>
</feature>
<dbReference type="AlphaFoldDB" id="A0A5N4EEL6"/>
<keyword evidence="7" id="KW-0891">Chondrogenesis</keyword>
<keyword evidence="3 9" id="KW-0812">Transmembrane</keyword>
<feature type="compositionally biased region" description="Polar residues" evidence="8">
    <location>
        <begin position="345"/>
        <end position="355"/>
    </location>
</feature>
<evidence type="ECO:0000256" key="9">
    <source>
        <dbReference type="SAM" id="Phobius"/>
    </source>
</evidence>
<feature type="region of interest" description="Disordered" evidence="8">
    <location>
        <begin position="321"/>
        <end position="355"/>
    </location>
</feature>
<feature type="compositionally biased region" description="Basic and acidic residues" evidence="8">
    <location>
        <begin position="384"/>
        <end position="398"/>
    </location>
</feature>
<dbReference type="InterPro" id="IPR008010">
    <property type="entry name" value="Tatp1"/>
</dbReference>
<protein>
    <submittedName>
        <fullName evidence="10">Transmembrane anterior posterior transformation protein 1</fullName>
    </submittedName>
</protein>
<dbReference type="Proteomes" id="UP000299084">
    <property type="component" value="Unassembled WGS sequence"/>
</dbReference>
<evidence type="ECO:0000256" key="7">
    <source>
        <dbReference type="ARBA" id="ARBA00023188"/>
    </source>
</evidence>
<reference evidence="10 11" key="1">
    <citation type="journal article" date="2019" name="Mol. Ecol. Resour.">
        <title>Improving Illumina assemblies with Hi-C and long reads: an example with the North African dromedary.</title>
        <authorList>
            <person name="Elbers J.P."/>
            <person name="Rogers M.F."/>
            <person name="Perelman P.L."/>
            <person name="Proskuryakova A.A."/>
            <person name="Serdyukova N.A."/>
            <person name="Johnson W.E."/>
            <person name="Horin P."/>
            <person name="Corander J."/>
            <person name="Murphy D."/>
            <person name="Burger P.A."/>
        </authorList>
    </citation>
    <scope>NUCLEOTIDE SEQUENCE [LARGE SCALE GENOMIC DNA]</scope>
    <source>
        <strain evidence="10">Drom800</strain>
        <tissue evidence="10">Blood</tissue>
    </source>
</reference>
<evidence type="ECO:0000256" key="2">
    <source>
        <dbReference type="ARBA" id="ARBA00008803"/>
    </source>
</evidence>
<keyword evidence="6 9" id="KW-0472">Membrane</keyword>
<evidence type="ECO:0000256" key="1">
    <source>
        <dbReference type="ARBA" id="ARBA00004141"/>
    </source>
</evidence>
<dbReference type="GO" id="GO:0001503">
    <property type="term" value="P:ossification"/>
    <property type="evidence" value="ECO:0007669"/>
    <property type="project" value="UniProtKB-KW"/>
</dbReference>
<comment type="similarity">
    <text evidence="2">Belongs to the TAPT1 family.</text>
</comment>
<feature type="transmembrane region" description="Helical" evidence="9">
    <location>
        <begin position="280"/>
        <end position="305"/>
    </location>
</feature>
<name>A0A5N4EEL6_CAMDR</name>
<keyword evidence="4" id="KW-0892">Osteogenesis</keyword>
<evidence type="ECO:0000256" key="5">
    <source>
        <dbReference type="ARBA" id="ARBA00022989"/>
    </source>
</evidence>
<feature type="region of interest" description="Disordered" evidence="8">
    <location>
        <begin position="374"/>
        <end position="398"/>
    </location>
</feature>
<dbReference type="EMBL" id="JWIN03000002">
    <property type="protein sequence ID" value="KAB1281943.1"/>
    <property type="molecule type" value="Genomic_DNA"/>
</dbReference>
<keyword evidence="5 9" id="KW-1133">Transmembrane helix</keyword>
<dbReference type="PANTHER" id="PTHR13317:SF4">
    <property type="entry name" value="TRANSMEMBRANE ANTERIOR POSTERIOR TRANSFORMATION PROTEIN 1 HOMOLOG"/>
    <property type="match status" value="1"/>
</dbReference>
<dbReference type="GO" id="GO:0045724">
    <property type="term" value="P:positive regulation of cilium assembly"/>
    <property type="evidence" value="ECO:0007669"/>
    <property type="project" value="TreeGrafter"/>
</dbReference>
<dbReference type="GO" id="GO:0005789">
    <property type="term" value="C:endoplasmic reticulum membrane"/>
    <property type="evidence" value="ECO:0007669"/>
    <property type="project" value="TreeGrafter"/>
</dbReference>
<feature type="compositionally biased region" description="Low complexity" evidence="8">
    <location>
        <begin position="331"/>
        <end position="341"/>
    </location>
</feature>
<evidence type="ECO:0000256" key="3">
    <source>
        <dbReference type="ARBA" id="ARBA00022692"/>
    </source>
</evidence>
<accession>A0A5N4EEL6</accession>
<dbReference type="GO" id="GO:0036064">
    <property type="term" value="C:ciliary basal body"/>
    <property type="evidence" value="ECO:0007669"/>
    <property type="project" value="TreeGrafter"/>
</dbReference>
<proteinExistence type="inferred from homology"/>
<feature type="transmembrane region" description="Helical" evidence="9">
    <location>
        <begin position="6"/>
        <end position="32"/>
    </location>
</feature>
<dbReference type="PANTHER" id="PTHR13317">
    <property type="entry name" value="TRANSMEMBRANE ANTERIOR POSTERIOR TRANSFORMATION PROTEIN 1 HOMOLOG"/>
    <property type="match status" value="1"/>
</dbReference>
<evidence type="ECO:0000256" key="4">
    <source>
        <dbReference type="ARBA" id="ARBA00022855"/>
    </source>
</evidence>
<organism evidence="10 11">
    <name type="scientific">Camelus dromedarius</name>
    <name type="common">Dromedary</name>
    <name type="synonym">Arabian camel</name>
    <dbReference type="NCBI Taxonomy" id="9838"/>
    <lineage>
        <taxon>Eukaryota</taxon>
        <taxon>Metazoa</taxon>
        <taxon>Chordata</taxon>
        <taxon>Craniata</taxon>
        <taxon>Vertebrata</taxon>
        <taxon>Euteleostomi</taxon>
        <taxon>Mammalia</taxon>
        <taxon>Eutheria</taxon>
        <taxon>Laurasiatheria</taxon>
        <taxon>Artiodactyla</taxon>
        <taxon>Tylopoda</taxon>
        <taxon>Camelidae</taxon>
        <taxon>Camelus</taxon>
    </lineage>
</organism>
<dbReference type="GO" id="GO:0051216">
    <property type="term" value="P:cartilage development"/>
    <property type="evidence" value="ECO:0007669"/>
    <property type="project" value="UniProtKB-KW"/>
</dbReference>
<evidence type="ECO:0000256" key="6">
    <source>
        <dbReference type="ARBA" id="ARBA00023136"/>
    </source>
</evidence>
<feature type="transmembrane region" description="Helical" evidence="9">
    <location>
        <begin position="127"/>
        <end position="144"/>
    </location>
</feature>
<keyword evidence="11" id="KW-1185">Reference proteome</keyword>
<evidence type="ECO:0000256" key="8">
    <source>
        <dbReference type="SAM" id="MobiDB-lite"/>
    </source>
</evidence>
<gene>
    <name evidence="10" type="ORF">Cadr_000002228</name>
</gene>
<sequence>MNVLMVFGIFLCLDAFLYVFTLLPLRVFLALFRLFTLPCSGLRDRRLLQPAQVCDILKGVILVICYFMMHYVDYSMMYHLIRGQSVIKLYIIYNMLEVADRLFSSFGQDILDALYWTATEPKERKRAHIGVIPHFFMAVLYVYIKERFTNYVLLLIVCLRNMEQFSWNPACCGSRFNCLFSLHFIDHLWVLFPDVCMVIASEIAVDIVKHAFITKFNDITADVYSEYRASLAFDLVSSRQKNAYTDYSDSVARRMGFIPLPLAVLLIRVVTSSIKVQGILSYACVVLFYFGLISLKVLNSIVLLGKSCQYVKEAKMEEKLFNPPPAGAAGKPCSKSQSKCKPSQEENLSASVTSQPIHQKENVVPLLVTSNSDQFLTTPDGDEKDITQENSELKHRSSKKDLLEIDRFTICGNRID</sequence>
<dbReference type="Pfam" id="PF05346">
    <property type="entry name" value="DUF747"/>
    <property type="match status" value="1"/>
</dbReference>